<evidence type="ECO:0000313" key="2">
    <source>
        <dbReference type="Proteomes" id="UP000266918"/>
    </source>
</evidence>
<protein>
    <submittedName>
        <fullName evidence="1">Uncharacterized protein</fullName>
    </submittedName>
</protein>
<dbReference type="RefSeq" id="WP_232011363.1">
    <property type="nucleotide sequence ID" value="NZ_LR134002.1"/>
</dbReference>
<proteinExistence type="predicted"/>
<sequence>MSDKIEIKYSKEKVKVILPASHFSRQKLSTIENYVDASVTLEDNGFYH</sequence>
<organism evidence="1 2">
    <name type="scientific">Streptococcus sanguinis</name>
    <dbReference type="NCBI Taxonomy" id="1305"/>
    <lineage>
        <taxon>Bacteria</taxon>
        <taxon>Bacillati</taxon>
        <taxon>Bacillota</taxon>
        <taxon>Bacilli</taxon>
        <taxon>Lactobacillales</taxon>
        <taxon>Streptococcaceae</taxon>
        <taxon>Streptococcus</taxon>
    </lineage>
</organism>
<dbReference type="EMBL" id="LR134002">
    <property type="protein sequence ID" value="VDY72772.1"/>
    <property type="molecule type" value="Genomic_DNA"/>
</dbReference>
<name>A0AAJ5NQD8_STRSA</name>
<reference evidence="1 2" key="1">
    <citation type="submission" date="2018-12" db="EMBL/GenBank/DDBJ databases">
        <authorList>
            <consortium name="Pathogen Informatics"/>
        </authorList>
    </citation>
    <scope>NUCLEOTIDE SEQUENCE [LARGE SCALE GENOMIC DNA]</scope>
    <source>
        <strain evidence="2">NCTC 10904</strain>
    </source>
</reference>
<dbReference type="Proteomes" id="UP000266918">
    <property type="component" value="Chromosome"/>
</dbReference>
<accession>A0AAJ5NQD8</accession>
<gene>
    <name evidence="1" type="ORF">NCTC10904_02058</name>
</gene>
<dbReference type="AlphaFoldDB" id="A0AAJ5NQD8"/>
<evidence type="ECO:0000313" key="1">
    <source>
        <dbReference type="EMBL" id="VDY72772.1"/>
    </source>
</evidence>